<evidence type="ECO:0000313" key="1">
    <source>
        <dbReference type="EMBL" id="CAG9172541.1"/>
    </source>
</evidence>
<reference evidence="1 2" key="1">
    <citation type="submission" date="2021-08" db="EMBL/GenBank/DDBJ databases">
        <authorList>
            <person name="Peeters C."/>
        </authorList>
    </citation>
    <scope>NUCLEOTIDE SEQUENCE [LARGE SCALE GENOMIC DNA]</scope>
    <source>
        <strain evidence="1 2">LMG 21510</strain>
    </source>
</reference>
<dbReference type="EMBL" id="CAJZAH010000002">
    <property type="protein sequence ID" value="CAG9172541.1"/>
    <property type="molecule type" value="Genomic_DNA"/>
</dbReference>
<evidence type="ECO:0000313" key="2">
    <source>
        <dbReference type="Proteomes" id="UP000721236"/>
    </source>
</evidence>
<protein>
    <submittedName>
        <fullName evidence="1">Uncharacterized protein</fullName>
    </submittedName>
</protein>
<dbReference type="RefSeq" id="WP_224041491.1">
    <property type="nucleotide sequence ID" value="NZ_CAJZAH010000002.1"/>
</dbReference>
<comment type="caution">
    <text evidence="1">The sequence shown here is derived from an EMBL/GenBank/DDBJ whole genome shotgun (WGS) entry which is preliminary data.</text>
</comment>
<sequence length="208" mass="22919">MEAATTSAVISATSGIVGVLLGTSLTAVKEWAVGRSKRKQDLTYLGIIVGSHLDRLFNACVDLAHDDGTAEGQPAGRDAGEHVPTVAAPVFRPLDIDVEWKALPTELLYKILRFPDEIDGIQAELRVLADFVAFPPNYVEYFRPRRRKYAELGLRVYDTASRLRKHAGLPIESVNQGNWSPLVSLHEVVEIIDREEADAARRATSTEL</sequence>
<proteinExistence type="predicted"/>
<organism evidence="1 2">
    <name type="scientific">Cupriavidus respiraculi</name>
    <dbReference type="NCBI Taxonomy" id="195930"/>
    <lineage>
        <taxon>Bacteria</taxon>
        <taxon>Pseudomonadati</taxon>
        <taxon>Pseudomonadota</taxon>
        <taxon>Betaproteobacteria</taxon>
        <taxon>Burkholderiales</taxon>
        <taxon>Burkholderiaceae</taxon>
        <taxon>Cupriavidus</taxon>
    </lineage>
</organism>
<keyword evidence="2" id="KW-1185">Reference proteome</keyword>
<accession>A0ABN7YK36</accession>
<gene>
    <name evidence="1" type="ORF">LMG21510_02004</name>
</gene>
<name>A0ABN7YK36_9BURK</name>
<dbReference type="Proteomes" id="UP000721236">
    <property type="component" value="Unassembled WGS sequence"/>
</dbReference>